<dbReference type="Proteomes" id="UP001054252">
    <property type="component" value="Unassembled WGS sequence"/>
</dbReference>
<dbReference type="InterPro" id="IPR015300">
    <property type="entry name" value="DNA-bd_pseudobarrel_sf"/>
</dbReference>
<dbReference type="GO" id="GO:0005634">
    <property type="term" value="C:nucleus"/>
    <property type="evidence" value="ECO:0007669"/>
    <property type="project" value="UniProtKB-SubCell"/>
</dbReference>
<evidence type="ECO:0000313" key="7">
    <source>
        <dbReference type="Proteomes" id="UP001054252"/>
    </source>
</evidence>
<dbReference type="Gene3D" id="2.40.330.10">
    <property type="entry name" value="DNA-binding pseudobarrel domain"/>
    <property type="match status" value="1"/>
</dbReference>
<dbReference type="AlphaFoldDB" id="A0AAV5L725"/>
<gene>
    <name evidence="6" type="ORF">SLEP1_g41430</name>
</gene>
<accession>A0AAV5L725</accession>
<organism evidence="6 7">
    <name type="scientific">Rubroshorea leprosula</name>
    <dbReference type="NCBI Taxonomy" id="152421"/>
    <lineage>
        <taxon>Eukaryota</taxon>
        <taxon>Viridiplantae</taxon>
        <taxon>Streptophyta</taxon>
        <taxon>Embryophyta</taxon>
        <taxon>Tracheophyta</taxon>
        <taxon>Spermatophyta</taxon>
        <taxon>Magnoliopsida</taxon>
        <taxon>eudicotyledons</taxon>
        <taxon>Gunneridae</taxon>
        <taxon>Pentapetalae</taxon>
        <taxon>rosids</taxon>
        <taxon>malvids</taxon>
        <taxon>Malvales</taxon>
        <taxon>Dipterocarpaceae</taxon>
        <taxon>Rubroshorea</taxon>
    </lineage>
</organism>
<keyword evidence="3" id="KW-0238">DNA-binding</keyword>
<keyword evidence="7" id="KW-1185">Reference proteome</keyword>
<evidence type="ECO:0000256" key="2">
    <source>
        <dbReference type="ARBA" id="ARBA00023015"/>
    </source>
</evidence>
<keyword evidence="4" id="KW-0804">Transcription</keyword>
<evidence type="ECO:0000313" key="6">
    <source>
        <dbReference type="EMBL" id="GKV32865.1"/>
    </source>
</evidence>
<reference evidence="6 7" key="1">
    <citation type="journal article" date="2021" name="Commun. Biol.">
        <title>The genome of Shorea leprosula (Dipterocarpaceae) highlights the ecological relevance of drought in aseasonal tropical rainforests.</title>
        <authorList>
            <person name="Ng K.K.S."/>
            <person name="Kobayashi M.J."/>
            <person name="Fawcett J.A."/>
            <person name="Hatakeyama M."/>
            <person name="Paape T."/>
            <person name="Ng C.H."/>
            <person name="Ang C.C."/>
            <person name="Tnah L.H."/>
            <person name="Lee C.T."/>
            <person name="Nishiyama T."/>
            <person name="Sese J."/>
            <person name="O'Brien M.J."/>
            <person name="Copetti D."/>
            <person name="Mohd Noor M.I."/>
            <person name="Ong R.C."/>
            <person name="Putra M."/>
            <person name="Sireger I.Z."/>
            <person name="Indrioko S."/>
            <person name="Kosugi Y."/>
            <person name="Izuno A."/>
            <person name="Isagi Y."/>
            <person name="Lee S.L."/>
            <person name="Shimizu K.K."/>
        </authorList>
    </citation>
    <scope>NUCLEOTIDE SEQUENCE [LARGE SCALE GENOMIC DNA]</scope>
    <source>
        <strain evidence="6">214</strain>
    </source>
</reference>
<evidence type="ECO:0000256" key="3">
    <source>
        <dbReference type="ARBA" id="ARBA00023125"/>
    </source>
</evidence>
<protein>
    <submittedName>
        <fullName evidence="6">Uncharacterized protein</fullName>
    </submittedName>
</protein>
<dbReference type="GO" id="GO:0003677">
    <property type="term" value="F:DNA binding"/>
    <property type="evidence" value="ECO:0007669"/>
    <property type="project" value="UniProtKB-KW"/>
</dbReference>
<dbReference type="EMBL" id="BPVZ01000098">
    <property type="protein sequence ID" value="GKV32865.1"/>
    <property type="molecule type" value="Genomic_DNA"/>
</dbReference>
<evidence type="ECO:0000256" key="4">
    <source>
        <dbReference type="ARBA" id="ARBA00023163"/>
    </source>
</evidence>
<name>A0AAV5L725_9ROSI</name>
<evidence type="ECO:0000256" key="5">
    <source>
        <dbReference type="ARBA" id="ARBA00023242"/>
    </source>
</evidence>
<comment type="caution">
    <text evidence="6">The sequence shown here is derived from an EMBL/GenBank/DDBJ whole genome shotgun (WGS) entry which is preliminary data.</text>
</comment>
<comment type="subcellular location">
    <subcellularLocation>
        <location evidence="1">Nucleus</location>
    </subcellularLocation>
</comment>
<proteinExistence type="predicted"/>
<keyword evidence="2" id="KW-0805">Transcription regulation</keyword>
<evidence type="ECO:0000256" key="1">
    <source>
        <dbReference type="ARBA" id="ARBA00004123"/>
    </source>
</evidence>
<keyword evidence="5" id="KW-0539">Nucleus</keyword>
<sequence length="128" mass="14344">MAVITTIISAQLNLTAIRWGEVSASKEVRKYFEFPEGDRIVHFEVRDERGKGYKLRAKKRMGEKYPKEVITGLAKYIQETHLVQGDKITISMVDKLFGGVLSPPSYYIRYERAAQGGGNFAGAEAGEN</sequence>